<dbReference type="GO" id="GO:0008195">
    <property type="term" value="F:phosphatidate phosphatase activity"/>
    <property type="evidence" value="ECO:0007669"/>
    <property type="project" value="UniProtKB-ARBA"/>
</dbReference>
<feature type="coiled-coil region" evidence="9">
    <location>
        <begin position="135"/>
        <end position="428"/>
    </location>
</feature>
<evidence type="ECO:0000256" key="8">
    <source>
        <dbReference type="ARBA" id="ARBA00023136"/>
    </source>
</evidence>
<dbReference type="SMR" id="A0A0R0L1F3"/>
<feature type="transmembrane region" description="Helical" evidence="10">
    <location>
        <begin position="701"/>
        <end position="722"/>
    </location>
</feature>
<dbReference type="SMART" id="SM00014">
    <property type="entry name" value="acidPPc"/>
    <property type="match status" value="1"/>
</dbReference>
<organism evidence="12">
    <name type="scientific">Glycine max</name>
    <name type="common">Soybean</name>
    <name type="synonym">Glycine hispida</name>
    <dbReference type="NCBI Taxonomy" id="3847"/>
    <lineage>
        <taxon>Eukaryota</taxon>
        <taxon>Viridiplantae</taxon>
        <taxon>Streptophyta</taxon>
        <taxon>Embryophyta</taxon>
        <taxon>Tracheophyta</taxon>
        <taxon>Spermatophyta</taxon>
        <taxon>Magnoliopsida</taxon>
        <taxon>eudicotyledons</taxon>
        <taxon>Gunneridae</taxon>
        <taxon>Pentapetalae</taxon>
        <taxon>rosids</taxon>
        <taxon>fabids</taxon>
        <taxon>Fabales</taxon>
        <taxon>Fabaceae</taxon>
        <taxon>Papilionoideae</taxon>
        <taxon>50 kb inversion clade</taxon>
        <taxon>NPAAA clade</taxon>
        <taxon>indigoferoid/millettioid clade</taxon>
        <taxon>Phaseoleae</taxon>
        <taxon>Glycine</taxon>
        <taxon>Glycine subgen. Soja</taxon>
    </lineage>
</organism>
<evidence type="ECO:0000256" key="5">
    <source>
        <dbReference type="ARBA" id="ARBA00022801"/>
    </source>
</evidence>
<proteinExistence type="inferred from homology"/>
<feature type="transmembrane region" description="Helical" evidence="10">
    <location>
        <begin position="826"/>
        <end position="844"/>
    </location>
</feature>
<evidence type="ECO:0000313" key="13">
    <source>
        <dbReference type="EnsemblPlants" id="KRH70408"/>
    </source>
</evidence>
<feature type="transmembrane region" description="Helical" evidence="10">
    <location>
        <begin position="667"/>
        <end position="689"/>
    </location>
</feature>
<gene>
    <name evidence="13" type="primary">LOC100819064</name>
    <name evidence="12" type="ORF">GLYMA_02G089100</name>
</gene>
<evidence type="ECO:0000256" key="3">
    <source>
        <dbReference type="ARBA" id="ARBA00008816"/>
    </source>
</evidence>
<dbReference type="STRING" id="3847.A0A0R0L1F3"/>
<dbReference type="InterPro" id="IPR036938">
    <property type="entry name" value="PAP2/HPO_sf"/>
</dbReference>
<evidence type="ECO:0000256" key="6">
    <source>
        <dbReference type="ARBA" id="ARBA00022989"/>
    </source>
</evidence>
<keyword evidence="7 9" id="KW-0175">Coiled coil</keyword>
<dbReference type="GO" id="GO:0009903">
    <property type="term" value="P:chloroplast avoidance movement"/>
    <property type="evidence" value="ECO:0000318"/>
    <property type="project" value="GO_Central"/>
</dbReference>
<reference evidence="12 13" key="1">
    <citation type="journal article" date="2010" name="Nature">
        <title>Genome sequence of the palaeopolyploid soybean.</title>
        <authorList>
            <person name="Schmutz J."/>
            <person name="Cannon S.B."/>
            <person name="Schlueter J."/>
            <person name="Ma J."/>
            <person name="Mitros T."/>
            <person name="Nelson W."/>
            <person name="Hyten D.L."/>
            <person name="Song Q."/>
            <person name="Thelen J.J."/>
            <person name="Cheng J."/>
            <person name="Xu D."/>
            <person name="Hellsten U."/>
            <person name="May G.D."/>
            <person name="Yu Y."/>
            <person name="Sakurai T."/>
            <person name="Umezawa T."/>
            <person name="Bhattacharyya M.K."/>
            <person name="Sandhu D."/>
            <person name="Valliyodan B."/>
            <person name="Lindquist E."/>
            <person name="Peto M."/>
            <person name="Grant D."/>
            <person name="Shu S."/>
            <person name="Goodstein D."/>
            <person name="Barry K."/>
            <person name="Futrell-Griggs M."/>
            <person name="Abernathy B."/>
            <person name="Du J."/>
            <person name="Tian Z."/>
            <person name="Zhu L."/>
            <person name="Gill N."/>
            <person name="Joshi T."/>
            <person name="Libault M."/>
            <person name="Sethuraman A."/>
            <person name="Zhang X.-C."/>
            <person name="Shinozaki K."/>
            <person name="Nguyen H.T."/>
            <person name="Wing R.A."/>
            <person name="Cregan P."/>
            <person name="Specht J."/>
            <person name="Grimwood J."/>
            <person name="Rokhsar D."/>
            <person name="Stacey G."/>
            <person name="Shoemaker R.C."/>
            <person name="Jackson S.A."/>
        </authorList>
    </citation>
    <scope>NUCLEOTIDE SEQUENCE [LARGE SCALE GENOMIC DNA]</scope>
    <source>
        <strain evidence="13">cv. Williams 82</strain>
        <tissue evidence="12">Callus</tissue>
    </source>
</reference>
<evidence type="ECO:0000256" key="1">
    <source>
        <dbReference type="ARBA" id="ARBA00004141"/>
    </source>
</evidence>
<keyword evidence="6 10" id="KW-1133">Transmembrane helix</keyword>
<evidence type="ECO:0000256" key="9">
    <source>
        <dbReference type="SAM" id="Coils"/>
    </source>
</evidence>
<dbReference type="ExpressionAtlas" id="A0A0R0L1F3">
    <property type="expression patterns" value="baseline and differential"/>
</dbReference>
<protein>
    <recommendedName>
        <fullName evidence="11">Phosphatidic acid phosphatase type 2/haloperoxidase domain-containing protein</fullName>
    </recommendedName>
</protein>
<evidence type="ECO:0000313" key="12">
    <source>
        <dbReference type="EMBL" id="KRH70408.1"/>
    </source>
</evidence>
<comment type="similarity">
    <text evidence="3">Belongs to the PA-phosphatase related phosphoesterase family.</text>
</comment>
<name>A0A0R0L1F3_SOYBN</name>
<dbReference type="InterPro" id="IPR000326">
    <property type="entry name" value="PAP2/HPO"/>
</dbReference>
<dbReference type="PANTHER" id="PTHR32054:SF2">
    <property type="entry name" value="PROTEIN PLASTID MOVEMENT IMPAIRED 2"/>
    <property type="match status" value="1"/>
</dbReference>
<dbReference type="SUPFAM" id="SSF48317">
    <property type="entry name" value="Acid phosphatase/Vanadium-dependent haloperoxidase"/>
    <property type="match status" value="1"/>
</dbReference>
<keyword evidence="4 10" id="KW-0812">Transmembrane</keyword>
<dbReference type="Gene3D" id="1.20.144.10">
    <property type="entry name" value="Phosphatidic acid phosphatase type 2/haloperoxidase"/>
    <property type="match status" value="1"/>
</dbReference>
<keyword evidence="14" id="KW-1185">Reference proteome</keyword>
<dbReference type="GeneID" id="100819064"/>
<dbReference type="CDD" id="cd03390">
    <property type="entry name" value="PAP2_containing_1_like"/>
    <property type="match status" value="1"/>
</dbReference>
<dbReference type="RefSeq" id="XP_014621445.1">
    <property type="nucleotide sequence ID" value="XM_014765959.2"/>
</dbReference>
<evidence type="ECO:0000256" key="2">
    <source>
        <dbReference type="ARBA" id="ARBA00005485"/>
    </source>
</evidence>
<reference evidence="12" key="3">
    <citation type="submission" date="2018-07" db="EMBL/GenBank/DDBJ databases">
        <title>WGS assembly of Glycine max.</title>
        <authorList>
            <person name="Schmutz J."/>
            <person name="Cannon S."/>
            <person name="Schlueter J."/>
            <person name="Ma J."/>
            <person name="Mitros T."/>
            <person name="Nelson W."/>
            <person name="Hyten D."/>
            <person name="Song Q."/>
            <person name="Thelen J."/>
            <person name="Cheng J."/>
            <person name="Xu D."/>
            <person name="Hellsten U."/>
            <person name="May G."/>
            <person name="Yu Y."/>
            <person name="Sakurai T."/>
            <person name="Umezawa T."/>
            <person name="Bhattacharyya M."/>
            <person name="Sandhu D."/>
            <person name="Valliyodan B."/>
            <person name="Lindquist E."/>
            <person name="Peto M."/>
            <person name="Grant D."/>
            <person name="Shu S."/>
            <person name="Goodstein D."/>
            <person name="Barry K."/>
            <person name="Futrell-Griggs M."/>
            <person name="Abernathy B."/>
            <person name="Du J."/>
            <person name="Tian Z."/>
            <person name="Zhu L."/>
            <person name="Gill N."/>
            <person name="Joshi T."/>
            <person name="Libault M."/>
            <person name="Sethuraman A."/>
            <person name="Zhang X."/>
            <person name="Shinozaki K."/>
            <person name="Nguyen H."/>
            <person name="Wing R."/>
            <person name="Cregan P."/>
            <person name="Specht J."/>
            <person name="Grimwood J."/>
            <person name="Rokhsar D."/>
            <person name="Stacey G."/>
            <person name="Shoemaker R."/>
            <person name="Jackson S."/>
        </authorList>
    </citation>
    <scope>NUCLEOTIDE SEQUENCE</scope>
    <source>
        <tissue evidence="12">Callus</tissue>
    </source>
</reference>
<evidence type="ECO:0000313" key="14">
    <source>
        <dbReference type="Proteomes" id="UP000008827"/>
    </source>
</evidence>
<dbReference type="OrthoDB" id="10030083at2759"/>
<dbReference type="EMBL" id="CM000835">
    <property type="protein sequence ID" value="KRH70408.1"/>
    <property type="molecule type" value="Genomic_DNA"/>
</dbReference>
<dbReference type="PANTHER" id="PTHR32054">
    <property type="entry name" value="HEAVY CHAIN, PUTATIVE, EXPRESSED-RELATED-RELATED"/>
    <property type="match status" value="1"/>
</dbReference>
<dbReference type="GO" id="GO:0005829">
    <property type="term" value="C:cytosol"/>
    <property type="evidence" value="ECO:0000318"/>
    <property type="project" value="GO_Central"/>
</dbReference>
<evidence type="ECO:0000256" key="10">
    <source>
        <dbReference type="SAM" id="Phobius"/>
    </source>
</evidence>
<evidence type="ECO:0000256" key="4">
    <source>
        <dbReference type="ARBA" id="ARBA00022692"/>
    </source>
</evidence>
<dbReference type="GO" id="GO:0016020">
    <property type="term" value="C:membrane"/>
    <property type="evidence" value="ECO:0007669"/>
    <property type="project" value="UniProtKB-SubCell"/>
</dbReference>
<dbReference type="Pfam" id="PF05701">
    <property type="entry name" value="WEMBL"/>
    <property type="match status" value="1"/>
</dbReference>
<accession>A0A0R0L1F3</accession>
<dbReference type="AlphaFoldDB" id="A0A0R0L1F3"/>
<dbReference type="GO" id="GO:0009904">
    <property type="term" value="P:chloroplast accumulation movement"/>
    <property type="evidence" value="ECO:0000318"/>
    <property type="project" value="GO_Central"/>
</dbReference>
<feature type="transmembrane region" description="Helical" evidence="10">
    <location>
        <begin position="795"/>
        <end position="814"/>
    </location>
</feature>
<dbReference type="RefSeq" id="XP_014621446.1">
    <property type="nucleotide sequence ID" value="XM_014765960.3"/>
</dbReference>
<dbReference type="Pfam" id="PF01569">
    <property type="entry name" value="PAP2"/>
    <property type="match status" value="1"/>
</dbReference>
<keyword evidence="5" id="KW-0378">Hydrolase</keyword>
<feature type="transmembrane region" description="Helical" evidence="10">
    <location>
        <begin position="767"/>
        <end position="783"/>
    </location>
</feature>
<dbReference type="EnsemblPlants" id="KRH70408">
    <property type="protein sequence ID" value="KRH70408"/>
    <property type="gene ID" value="GLYMA_02G089100"/>
</dbReference>
<keyword evidence="8 10" id="KW-0472">Membrane</keyword>
<dbReference type="Gramene" id="KRH70408">
    <property type="protein sequence ID" value="KRH70408"/>
    <property type="gene ID" value="GLYMA_02G089100"/>
</dbReference>
<feature type="transmembrane region" description="Helical" evidence="10">
    <location>
        <begin position="627"/>
        <end position="647"/>
    </location>
</feature>
<feature type="domain" description="Phosphatidic acid phosphatase type 2/haloperoxidase" evidence="11">
    <location>
        <begin position="701"/>
        <end position="841"/>
    </location>
</feature>
<evidence type="ECO:0000256" key="7">
    <source>
        <dbReference type="ARBA" id="ARBA00023054"/>
    </source>
</evidence>
<evidence type="ECO:0000259" key="11">
    <source>
        <dbReference type="SMART" id="SM00014"/>
    </source>
</evidence>
<reference evidence="13" key="2">
    <citation type="submission" date="2018-02" db="UniProtKB">
        <authorList>
            <consortium name="EnsemblPlants"/>
        </authorList>
    </citation>
    <scope>IDENTIFICATION</scope>
    <source>
        <strain evidence="13">Williams 82</strain>
    </source>
</reference>
<comment type="similarity">
    <text evidence="2">Belongs to the WEB family.</text>
</comment>
<sequence length="920" mass="104677">MDGAELGSKRVGSVKAAVNFYDDKKPSSRTRELHRARRDIGRYKESKWTAESVTAQAEPELSNAKKTAEHLSSMIEESSYKAKTQMIDVESLEKRGKSQHGAIVVAKRNENYEYAQVMRELEYLKKELFKLKLDVASVMDQKSRAEKEIEASNSKMLSCLTTAEELRREIEEANEEQVLAELARIEASKELADIEAQREKEANQFSFNLEIARRKLKEAIEEIDESKELEMKLAVTISDVDFLQNELKSVKDMNKRVQGDGSVKQLEGIFRKGEESEYSIVLQTITEELEAARKELALVREEGFQFMASMDVIRNELKHVTAETDRLKKKEGKVDSTVQNLNSKILRAKSKLEAVSAAEEKVRSIVMSLSHTLEKLKTETADAKKENEDVSQEVAASKEEIQKVEFEIDMTEERLQGIMQELEVAKASEALALEKLKTLTETTMRERALTTQHSSMITISKFEYEYLTNHAASAQEIADKKVAAAEAWIEALKASEKEILMETKIAQRELKETKLEQEQEVYTKEKMLSRRVVSSSEEFDNWPRKREKSSSKNFQRAMSRKSIKLNGTITPARGAKFQKTASPAARHISPFTIKKRKKEFRTREVQLGSHTVSSHGYAVARTHKHDWLILLLLVLIVIGLYVIHPFHRFVGKDMMTDLKYPLKSNTVPVWAVPIYAGLLPIVIFVVVYIQRRDVYDLHHAVLCLLFSILITSVFTEAIKNAVGRPRPDFFWRCFPDGKDVYDKWGDVICHGDKKVIKEGYKSFPSGHTSWSFAGLGFLSLYLSGKIKAFDRKGHVAKLCIVFMPLLFASLIGISRVDDYWHHWQDVFAGGLLGLTVATFCYLQFFPPPYHSEGWGPYAYFRMLEESRGMTQVPTVQNSGQELLAEAQVESQEEQGLHGCMGLTLSRDHNATFDDVESGRG</sequence>
<dbReference type="FunFam" id="1.20.144.10:FF:000001">
    <property type="entry name" value="Lipid phosphate phosphatase 2"/>
    <property type="match status" value="1"/>
</dbReference>
<comment type="subcellular location">
    <subcellularLocation>
        <location evidence="1">Membrane</location>
        <topology evidence="1">Multi-pass membrane protein</topology>
    </subcellularLocation>
</comment>
<dbReference type="Proteomes" id="UP000008827">
    <property type="component" value="Chromosome 2"/>
</dbReference>
<dbReference type="InterPro" id="IPR008545">
    <property type="entry name" value="Web"/>
</dbReference>